<reference evidence="2" key="1">
    <citation type="journal article" date="2019" name="Int. J. Syst. Evol. Microbiol.">
        <title>The Global Catalogue of Microorganisms (GCM) 10K type strain sequencing project: providing services to taxonomists for standard genome sequencing and annotation.</title>
        <authorList>
            <consortium name="The Broad Institute Genomics Platform"/>
            <consortium name="The Broad Institute Genome Sequencing Center for Infectious Disease"/>
            <person name="Wu L."/>
            <person name="Ma J."/>
        </authorList>
    </citation>
    <scope>NUCLEOTIDE SEQUENCE [LARGE SCALE GENOMIC DNA]</scope>
    <source>
        <strain evidence="2">JCM 13378</strain>
    </source>
</reference>
<name>A0ABP3GKK3_9ALTE</name>
<sequence>MMFGSELCYRIRQAVPADIPAMSDIRLSVQQNKLADPGKITDAMYLEHIML</sequence>
<organism evidence="1 2">
    <name type="scientific">Bowmanella denitrificans</name>
    <dbReference type="NCBI Taxonomy" id="366582"/>
    <lineage>
        <taxon>Bacteria</taxon>
        <taxon>Pseudomonadati</taxon>
        <taxon>Pseudomonadota</taxon>
        <taxon>Gammaproteobacteria</taxon>
        <taxon>Alteromonadales</taxon>
        <taxon>Alteromonadaceae</taxon>
        <taxon>Bowmanella</taxon>
    </lineage>
</organism>
<accession>A0ABP3GKK3</accession>
<protein>
    <submittedName>
        <fullName evidence="1">Uncharacterized protein</fullName>
    </submittedName>
</protein>
<evidence type="ECO:0000313" key="1">
    <source>
        <dbReference type="EMBL" id="GAA0347571.1"/>
    </source>
</evidence>
<gene>
    <name evidence="1" type="ORF">GCM10009092_09940</name>
</gene>
<proteinExistence type="predicted"/>
<dbReference type="Proteomes" id="UP001501757">
    <property type="component" value="Unassembled WGS sequence"/>
</dbReference>
<keyword evidence="2" id="KW-1185">Reference proteome</keyword>
<comment type="caution">
    <text evidence="1">The sequence shown here is derived from an EMBL/GenBank/DDBJ whole genome shotgun (WGS) entry which is preliminary data.</text>
</comment>
<evidence type="ECO:0000313" key="2">
    <source>
        <dbReference type="Proteomes" id="UP001501757"/>
    </source>
</evidence>
<dbReference type="EMBL" id="BAAAEI010000006">
    <property type="protein sequence ID" value="GAA0347571.1"/>
    <property type="molecule type" value="Genomic_DNA"/>
</dbReference>
<dbReference type="RefSeq" id="WP_343842480.1">
    <property type="nucleotide sequence ID" value="NZ_BAAAEI010000006.1"/>
</dbReference>